<name>A0A6S6NYP3_9MYCO</name>
<evidence type="ECO:0000259" key="3">
    <source>
        <dbReference type="Pfam" id="PF13360"/>
    </source>
</evidence>
<keyword evidence="2" id="KW-1133">Transmembrane helix</keyword>
<evidence type="ECO:0000313" key="4">
    <source>
        <dbReference type="EMBL" id="BCI50932.1"/>
    </source>
</evidence>
<dbReference type="AlphaFoldDB" id="A0A6S6NYP3"/>
<feature type="transmembrane region" description="Helical" evidence="2">
    <location>
        <begin position="67"/>
        <end position="89"/>
    </location>
</feature>
<dbReference type="PANTHER" id="PTHR34512:SF30">
    <property type="entry name" value="OUTER MEMBRANE PROTEIN ASSEMBLY FACTOR BAMB"/>
    <property type="match status" value="1"/>
</dbReference>
<accession>A0A6S6NYP3</accession>
<feature type="compositionally biased region" description="Pro residues" evidence="1">
    <location>
        <begin position="1"/>
        <end position="16"/>
    </location>
</feature>
<dbReference type="RefSeq" id="WP_185293970.1">
    <property type="nucleotide sequence ID" value="NZ_AP023287.1"/>
</dbReference>
<dbReference type="Gene3D" id="2.130.10.10">
    <property type="entry name" value="YVTN repeat-like/Quinoprotein amine dehydrogenase"/>
    <property type="match status" value="1"/>
</dbReference>
<feature type="compositionally biased region" description="Basic and acidic residues" evidence="1">
    <location>
        <begin position="45"/>
        <end position="59"/>
    </location>
</feature>
<feature type="region of interest" description="Disordered" evidence="1">
    <location>
        <begin position="1"/>
        <end position="63"/>
    </location>
</feature>
<keyword evidence="2" id="KW-0812">Transmembrane</keyword>
<feature type="region of interest" description="Disordered" evidence="1">
    <location>
        <begin position="508"/>
        <end position="540"/>
    </location>
</feature>
<keyword evidence="2" id="KW-0472">Membrane</keyword>
<protein>
    <recommendedName>
        <fullName evidence="3">Pyrrolo-quinoline quinone repeat domain-containing protein</fullName>
    </recommendedName>
</protein>
<dbReference type="SUPFAM" id="SSF50998">
    <property type="entry name" value="Quinoprotein alcohol dehydrogenase-like"/>
    <property type="match status" value="2"/>
</dbReference>
<sequence length="822" mass="86782">MGFNPPPGWPVPPGWEPPAQWTPDPSWPSAPPGWRFWTDTPTTTPDERPETVAQEREPSQPRPRRHLALFTAVVLALAAVATGAYLLVWRSTSGGEAGSPVAGQLRGTYPDRPTVGWRLTAAAVFDRAAFVRPDSTSYQYLRPGFIDLGDTLITSAVLPQSDRGATLVAVDTASGAIRWTADAGFHPVCANATVNGLLPCLGQESRMGAPGAAPPPYVHFLRMSDGTVDRRLPVSEFVRAVEVDGSAVYTMGYDYETNTRSITRGTVDDLDATWAQRYHAGDGDGSCPGSGDSVYDGIDRGVVYSGNDGGMVVADPADGERLSPEEVTELSVFEGHGFTARLCGGSDPDAVNTAIVDEQGRPLRTVSGTPAVPWLVGPTADLPYIVGRTAHDFLTGREIWTATGGHGNADLHTVIGDTVIGGGRGDGPLAAFDLDTGEHLWTSDMSAADVALSDGRRVMVDTDAGMVSIDLATGEREWTLPGVGGGQGTGPVGDGFAHATEEAIAYYAPTGGPSVTPGRQDGTAPGDDESGGTVTRCGRTPELRPVSYRAENGALVVAMEVKARCPGGDIVSSDRLKVTIRDADGLICSAAFDFSQDPLIVGGDTSQPTVVELTFEGGSYVRHPNSLGDRSAGRGSDGVVTDASASGTEVVDCVDEGTSAGPQNTVDHGALTPRRAATSTDAGAPNCGGEADALAALRAQLIADEPFVRARLADRWVAQLSSKQPGLVAPDVDGRMVTWTPCEILQQHLRLRGQYPEVRLVWSDDWRTFDLAGWWVTIAGVTFPDPAAANGWCDARRIPVDECYAKVISDSRDSRGSTRYRR</sequence>
<organism evidence="4 5">
    <name type="scientific">Mycolicibacterium litorale</name>
    <dbReference type="NCBI Taxonomy" id="758802"/>
    <lineage>
        <taxon>Bacteria</taxon>
        <taxon>Bacillati</taxon>
        <taxon>Actinomycetota</taxon>
        <taxon>Actinomycetes</taxon>
        <taxon>Mycobacteriales</taxon>
        <taxon>Mycobacteriaceae</taxon>
        <taxon>Mycolicibacterium</taxon>
    </lineage>
</organism>
<evidence type="ECO:0000256" key="2">
    <source>
        <dbReference type="SAM" id="Phobius"/>
    </source>
</evidence>
<dbReference type="PANTHER" id="PTHR34512">
    <property type="entry name" value="CELL SURFACE PROTEIN"/>
    <property type="match status" value="1"/>
</dbReference>
<dbReference type="Proteomes" id="UP000515734">
    <property type="component" value="Chromosome"/>
</dbReference>
<dbReference type="Pfam" id="PF13360">
    <property type="entry name" value="PQQ_2"/>
    <property type="match status" value="1"/>
</dbReference>
<dbReference type="InterPro" id="IPR002372">
    <property type="entry name" value="PQQ_rpt_dom"/>
</dbReference>
<proteinExistence type="predicted"/>
<evidence type="ECO:0000256" key="1">
    <source>
        <dbReference type="SAM" id="MobiDB-lite"/>
    </source>
</evidence>
<dbReference type="EMBL" id="AP023287">
    <property type="protein sequence ID" value="BCI50932.1"/>
    <property type="molecule type" value="Genomic_DNA"/>
</dbReference>
<feature type="region of interest" description="Disordered" evidence="1">
    <location>
        <begin position="622"/>
        <end position="644"/>
    </location>
</feature>
<dbReference type="InterPro" id="IPR011047">
    <property type="entry name" value="Quinoprotein_ADH-like_sf"/>
</dbReference>
<reference evidence="4 5" key="1">
    <citation type="submission" date="2020-07" db="EMBL/GenBank/DDBJ databases">
        <title>Complete genome sequence of Mycolicibacterium litorale like strain isolated from cardiac implantable electronic device infection.</title>
        <authorList>
            <person name="Fukano H."/>
            <person name="Miyama H."/>
            <person name="Hoshino Y."/>
        </authorList>
    </citation>
    <scope>NUCLEOTIDE SEQUENCE [LARGE SCALE GENOMIC DNA]</scope>
    <source>
        <strain evidence="4 5">NIIDNTM18</strain>
    </source>
</reference>
<feature type="domain" description="Pyrrolo-quinoline quinone repeat" evidence="3">
    <location>
        <begin position="390"/>
        <end position="484"/>
    </location>
</feature>
<evidence type="ECO:0000313" key="5">
    <source>
        <dbReference type="Proteomes" id="UP000515734"/>
    </source>
</evidence>
<dbReference type="SMART" id="SM00564">
    <property type="entry name" value="PQQ"/>
    <property type="match status" value="3"/>
</dbReference>
<gene>
    <name evidence="4" type="ORF">NIIDNTM18_02100</name>
</gene>
<dbReference type="InterPro" id="IPR018391">
    <property type="entry name" value="PQQ_b-propeller_rpt"/>
</dbReference>
<dbReference type="InterPro" id="IPR015943">
    <property type="entry name" value="WD40/YVTN_repeat-like_dom_sf"/>
</dbReference>